<dbReference type="InterPro" id="IPR001810">
    <property type="entry name" value="F-box_dom"/>
</dbReference>
<dbReference type="AlphaFoldDB" id="A0A3P6GM63"/>
<accession>A0A3P6GM63</accession>
<reference evidence="2" key="1">
    <citation type="submission" date="2018-11" db="EMBL/GenBank/DDBJ databases">
        <authorList>
            <consortium name="Genoscope - CEA"/>
            <person name="William W."/>
        </authorList>
    </citation>
    <scope>NUCLEOTIDE SEQUENCE</scope>
</reference>
<gene>
    <name evidence="2" type="ORF">BOLC8T51014H</name>
</gene>
<dbReference type="InterPro" id="IPR036047">
    <property type="entry name" value="F-box-like_dom_sf"/>
</dbReference>
<dbReference type="Gene3D" id="3.80.10.10">
    <property type="entry name" value="Ribonuclease Inhibitor"/>
    <property type="match status" value="1"/>
</dbReference>
<dbReference type="PANTHER" id="PTHR31293:SF16">
    <property type="entry name" value="RNI-LIKE SUPERFAMILY PROTEIN"/>
    <property type="match status" value="1"/>
</dbReference>
<dbReference type="InterPro" id="IPR006566">
    <property type="entry name" value="FBD"/>
</dbReference>
<protein>
    <recommendedName>
        <fullName evidence="1">F-box domain-containing protein</fullName>
    </recommendedName>
</protein>
<dbReference type="Pfam" id="PF00646">
    <property type="entry name" value="F-box"/>
    <property type="match status" value="1"/>
</dbReference>
<evidence type="ECO:0000313" key="2">
    <source>
        <dbReference type="EMBL" id="VDD57785.1"/>
    </source>
</evidence>
<dbReference type="Gene3D" id="1.20.1280.50">
    <property type="match status" value="1"/>
</dbReference>
<dbReference type="SMART" id="SM00579">
    <property type="entry name" value="FBD"/>
    <property type="match status" value="1"/>
</dbReference>
<dbReference type="SUPFAM" id="SSF81383">
    <property type="entry name" value="F-box domain"/>
    <property type="match status" value="1"/>
</dbReference>
<name>A0A3P6GM63_BRAOL</name>
<dbReference type="CDD" id="cd22160">
    <property type="entry name" value="F-box_AtFBL13-like"/>
    <property type="match status" value="1"/>
</dbReference>
<dbReference type="EMBL" id="LR031879">
    <property type="protein sequence ID" value="VDD57785.1"/>
    <property type="molecule type" value="Genomic_DNA"/>
</dbReference>
<feature type="domain" description="F-box" evidence="1">
    <location>
        <begin position="6"/>
        <end position="59"/>
    </location>
</feature>
<dbReference type="InterPro" id="IPR053781">
    <property type="entry name" value="F-box_AtFBL13-like"/>
</dbReference>
<dbReference type="InterPro" id="IPR055294">
    <property type="entry name" value="FBL60-like"/>
</dbReference>
<dbReference type="SUPFAM" id="SSF52047">
    <property type="entry name" value="RNI-like"/>
    <property type="match status" value="1"/>
</dbReference>
<proteinExistence type="predicted"/>
<dbReference type="InterPro" id="IPR032675">
    <property type="entry name" value="LRR_dom_sf"/>
</dbReference>
<sequence length="485" mass="55144">MFVETMDLVSSLPEEVLCHILSFMSTKEAALTSVLSKRWLSLWTLVPNLDVDDSVFLHPEEGKREREGILQSFMDFVERVLALQGDSPIKRFSLKCKTGIDPDRVNLWIRNVLRRGVSDLELYLDFPRFGSSDNDDEDYQLPWEMFESKTLVDLKLTSEFGVDWWRDQGTLLPMLKSLRIDSGVLVLLSDELEQFVYALPVVEELCLATMVWFDSDETVSSASLRKLTIYAKGFEDFGGDPKGFYFDTPSLVYLDYSDYVAADYPVVNLTSLVEARLNLLVKEDQVELIRAAAPNGEDDVVIQRFRNVSKLMSGLINVEKLSLSADTLEVLSLSCDSMPVFNNLKSLNIKSHRERGWQAVPVLLRNCPHLETIVFEVGLVHHVTDDCGDACGCISREDKGRSLVSCPVKKIQIHGFKITVPEMKTIRHILESLPCLKEMKIYAEDDDDDPINLEVLKGYKEIEMAMKYYSQLFKCDVSFVRPGSL</sequence>
<dbReference type="PROSITE" id="PS50181">
    <property type="entry name" value="FBOX"/>
    <property type="match status" value="1"/>
</dbReference>
<dbReference type="PANTHER" id="PTHR31293">
    <property type="entry name" value="RNI-LIKE SUPERFAMILY PROTEIN"/>
    <property type="match status" value="1"/>
</dbReference>
<organism evidence="2">
    <name type="scientific">Brassica oleracea</name>
    <name type="common">Wild cabbage</name>
    <dbReference type="NCBI Taxonomy" id="3712"/>
    <lineage>
        <taxon>Eukaryota</taxon>
        <taxon>Viridiplantae</taxon>
        <taxon>Streptophyta</taxon>
        <taxon>Embryophyta</taxon>
        <taxon>Tracheophyta</taxon>
        <taxon>Spermatophyta</taxon>
        <taxon>Magnoliopsida</taxon>
        <taxon>eudicotyledons</taxon>
        <taxon>Gunneridae</taxon>
        <taxon>Pentapetalae</taxon>
        <taxon>rosids</taxon>
        <taxon>malvids</taxon>
        <taxon>Brassicales</taxon>
        <taxon>Brassicaceae</taxon>
        <taxon>Brassiceae</taxon>
        <taxon>Brassica</taxon>
    </lineage>
</organism>
<evidence type="ECO:0000259" key="1">
    <source>
        <dbReference type="PROSITE" id="PS50181"/>
    </source>
</evidence>